<dbReference type="EMBL" id="JACRTI010000027">
    <property type="protein sequence ID" value="MBC8602394.1"/>
    <property type="molecule type" value="Genomic_DNA"/>
</dbReference>
<proteinExistence type="predicted"/>
<gene>
    <name evidence="4" type="ORF">DWU89_12105</name>
    <name evidence="3" type="ORF">H8784_11800</name>
</gene>
<dbReference type="Pfam" id="PF06439">
    <property type="entry name" value="3keto-disac_hyd"/>
    <property type="match status" value="1"/>
</dbReference>
<accession>A0A3D8HEC5</accession>
<dbReference type="InterPro" id="IPR050312">
    <property type="entry name" value="IolE/XylAMocC-like"/>
</dbReference>
<reference evidence="3 6" key="2">
    <citation type="submission" date="2020-08" db="EMBL/GenBank/DDBJ databases">
        <title>Genome public.</title>
        <authorList>
            <person name="Liu C."/>
            <person name="Sun Q."/>
        </authorList>
    </citation>
    <scope>NUCLEOTIDE SEQUENCE [LARGE SCALE GENOMIC DNA]</scope>
    <source>
        <strain evidence="3 6">426_9</strain>
    </source>
</reference>
<dbReference type="Gene3D" id="2.60.120.560">
    <property type="entry name" value="Exo-inulinase, domain 1"/>
    <property type="match status" value="1"/>
</dbReference>
<evidence type="ECO:0000259" key="2">
    <source>
        <dbReference type="Pfam" id="PF06439"/>
    </source>
</evidence>
<dbReference type="PANTHER" id="PTHR12110:SF21">
    <property type="entry name" value="XYLOSE ISOMERASE-LIKE TIM BARREL DOMAIN-CONTAINING PROTEIN"/>
    <property type="match status" value="1"/>
</dbReference>
<dbReference type="PANTHER" id="PTHR12110">
    <property type="entry name" value="HYDROXYPYRUVATE ISOMERASE"/>
    <property type="match status" value="1"/>
</dbReference>
<dbReference type="Gene3D" id="3.20.20.150">
    <property type="entry name" value="Divalent-metal-dependent TIM barrel enzymes"/>
    <property type="match status" value="1"/>
</dbReference>
<evidence type="ECO:0000313" key="3">
    <source>
        <dbReference type="EMBL" id="MBC8602394.1"/>
    </source>
</evidence>
<sequence>MKVYRLWLLIFYLIWIPAICFGQNIRKIDNPLFVFNNSFNKRGLDTIPVMEQAALLKQWGYDGMEQRETTGLLDAIGIMKKYELRIYTDYMNVDIDKDEPYLSSWKEIIPQLKGTDLILWIHFHSKKYKPSDQMADGKIVDIVRELADYAKPYGVRLAIYHHIDFLVETAEDSYRIATKVNRENVGSVLNLCHFLKTASEDDLIRTLDLTLPKLFVVSINGADSGDTKKMGWSQLIQPLGQGSFDCYRFVETLIDKGYTGPIGIQCYNLKGDPGSYLLATIKTWNDFKQRYETPLNKLSTVEKTEGWKLLFDGESTKKWRGINSSDFPKSGWRIADHQLIADLKGGGESTDAGDIVTKEKYGKFILKWEWNMKTRGGNSGVKYYVQEGLGNNKRYGFGLEYQLLDDKYHEWMLTGKMLPNDYHTAGALYEIYPPSADKKVNPVGLWNESMIVSDGTCVEHWLNGKLILKYDRSSDDFKAKIKSSKFKDVPGFGVIDEGHILLQDHGCDICFRNIKIKVVQ</sequence>
<dbReference type="Pfam" id="PF01261">
    <property type="entry name" value="AP_endonuc_2"/>
    <property type="match status" value="1"/>
</dbReference>
<dbReference type="EMBL" id="QREV01000027">
    <property type="protein sequence ID" value="RDU48907.1"/>
    <property type="molecule type" value="Genomic_DNA"/>
</dbReference>
<dbReference type="GO" id="GO:0016787">
    <property type="term" value="F:hydrolase activity"/>
    <property type="evidence" value="ECO:0007669"/>
    <property type="project" value="InterPro"/>
</dbReference>
<dbReference type="SUPFAM" id="SSF51658">
    <property type="entry name" value="Xylose isomerase-like"/>
    <property type="match status" value="1"/>
</dbReference>
<dbReference type="InterPro" id="IPR036237">
    <property type="entry name" value="Xyl_isomerase-like_sf"/>
</dbReference>
<dbReference type="RefSeq" id="WP_115499898.1">
    <property type="nucleotide sequence ID" value="NZ_JACRTI010000027.1"/>
</dbReference>
<dbReference type="InterPro" id="IPR010496">
    <property type="entry name" value="AL/BT2_dom"/>
</dbReference>
<protein>
    <submittedName>
        <fullName evidence="4">DUF1080 domain-containing protein</fullName>
    </submittedName>
</protein>
<dbReference type="InterPro" id="IPR013022">
    <property type="entry name" value="Xyl_isomerase-like_TIM-brl"/>
</dbReference>
<evidence type="ECO:0000313" key="6">
    <source>
        <dbReference type="Proteomes" id="UP000629596"/>
    </source>
</evidence>
<keyword evidence="6" id="KW-1185">Reference proteome</keyword>
<comment type="caution">
    <text evidence="4">The sequence shown here is derived from an EMBL/GenBank/DDBJ whole genome shotgun (WGS) entry which is preliminary data.</text>
</comment>
<reference evidence="4 5" key="1">
    <citation type="submission" date="2018-07" db="EMBL/GenBank/DDBJ databases">
        <title>Parabacteroides acidifaciens nov. sp., isolated from human feces.</title>
        <authorList>
            <person name="Wang Y.J."/>
        </authorList>
    </citation>
    <scope>NUCLEOTIDE SEQUENCE [LARGE SCALE GENOMIC DNA]</scope>
    <source>
        <strain evidence="4 5">426-9</strain>
    </source>
</reference>
<organism evidence="4 5">
    <name type="scientific">Parabacteroides acidifaciens</name>
    <dbReference type="NCBI Taxonomy" id="2290935"/>
    <lineage>
        <taxon>Bacteria</taxon>
        <taxon>Pseudomonadati</taxon>
        <taxon>Bacteroidota</taxon>
        <taxon>Bacteroidia</taxon>
        <taxon>Bacteroidales</taxon>
        <taxon>Tannerellaceae</taxon>
        <taxon>Parabacteroides</taxon>
    </lineage>
</organism>
<name>A0A3D8HEC5_9BACT</name>
<evidence type="ECO:0000313" key="4">
    <source>
        <dbReference type="EMBL" id="RDU48907.1"/>
    </source>
</evidence>
<dbReference type="AlphaFoldDB" id="A0A3D8HEC5"/>
<dbReference type="Proteomes" id="UP000256321">
    <property type="component" value="Unassembled WGS sequence"/>
</dbReference>
<evidence type="ECO:0000313" key="5">
    <source>
        <dbReference type="Proteomes" id="UP000256321"/>
    </source>
</evidence>
<feature type="domain" description="3-keto-alpha-glucoside-1,2-lyase/3-keto-2-hydroxy-glucal hydratase" evidence="2">
    <location>
        <begin position="306"/>
        <end position="517"/>
    </location>
</feature>
<dbReference type="Proteomes" id="UP000629596">
    <property type="component" value="Unassembled WGS sequence"/>
</dbReference>
<feature type="domain" description="Xylose isomerase-like TIM barrel" evidence="1">
    <location>
        <begin position="55"/>
        <end position="268"/>
    </location>
</feature>
<evidence type="ECO:0000259" key="1">
    <source>
        <dbReference type="Pfam" id="PF01261"/>
    </source>
</evidence>